<name>A0ABV6Y552_9HYPH</name>
<comment type="caution">
    <text evidence="6">The sequence shown here is derived from an EMBL/GenBank/DDBJ whole genome shotgun (WGS) entry which is preliminary data.</text>
</comment>
<feature type="signal peptide" evidence="4">
    <location>
        <begin position="1"/>
        <end position="32"/>
    </location>
</feature>
<dbReference type="Pfam" id="PF00089">
    <property type="entry name" value="Trypsin"/>
    <property type="match status" value="1"/>
</dbReference>
<keyword evidence="2" id="KW-1015">Disulfide bond</keyword>
<evidence type="ECO:0000313" key="6">
    <source>
        <dbReference type="EMBL" id="MFC1456271.1"/>
    </source>
</evidence>
<evidence type="ECO:0000256" key="2">
    <source>
        <dbReference type="ARBA" id="ARBA00023157"/>
    </source>
</evidence>
<keyword evidence="3 6" id="KW-0378">Hydrolase</keyword>
<evidence type="ECO:0000313" key="7">
    <source>
        <dbReference type="Proteomes" id="UP001593940"/>
    </source>
</evidence>
<gene>
    <name evidence="6" type="ORF">ACETIH_05950</name>
</gene>
<proteinExistence type="inferred from homology"/>
<dbReference type="EMBL" id="JBHOMY010000013">
    <property type="protein sequence ID" value="MFC1456271.1"/>
    <property type="molecule type" value="Genomic_DNA"/>
</dbReference>
<dbReference type="PANTHER" id="PTHR24276">
    <property type="entry name" value="POLYSERASE-RELATED"/>
    <property type="match status" value="1"/>
</dbReference>
<evidence type="ECO:0000256" key="1">
    <source>
        <dbReference type="ARBA" id="ARBA00007664"/>
    </source>
</evidence>
<dbReference type="PRINTS" id="PR00722">
    <property type="entry name" value="CHYMOTRYPSIN"/>
</dbReference>
<comment type="similarity">
    <text evidence="1">Belongs to the peptidase S1 family.</text>
</comment>
<dbReference type="SUPFAM" id="SSF50494">
    <property type="entry name" value="Trypsin-like serine proteases"/>
    <property type="match status" value="1"/>
</dbReference>
<organism evidence="6 7">
    <name type="scientific">Microvirga arabica</name>
    <dbReference type="NCBI Taxonomy" id="1128671"/>
    <lineage>
        <taxon>Bacteria</taxon>
        <taxon>Pseudomonadati</taxon>
        <taxon>Pseudomonadota</taxon>
        <taxon>Alphaproteobacteria</taxon>
        <taxon>Hyphomicrobiales</taxon>
        <taxon>Methylobacteriaceae</taxon>
        <taxon>Microvirga</taxon>
    </lineage>
</organism>
<evidence type="ECO:0000256" key="4">
    <source>
        <dbReference type="SAM" id="SignalP"/>
    </source>
</evidence>
<dbReference type="PROSITE" id="PS00135">
    <property type="entry name" value="TRYPSIN_SER"/>
    <property type="match status" value="1"/>
</dbReference>
<protein>
    <submittedName>
        <fullName evidence="6">Trypsin-like serine protease</fullName>
        <ecNumber evidence="6">3.4.21.-</ecNumber>
    </submittedName>
</protein>
<dbReference type="PROSITE" id="PS50240">
    <property type="entry name" value="TRYPSIN_DOM"/>
    <property type="match status" value="1"/>
</dbReference>
<sequence>MGIIGTKDPCAVMKRPLTLSLALVLFATGAQAIVGGQPDEGPLSRRSVMVLSSNGGVCSAVVLASDVVLTAAHCVTGAAEHRVHFRDEAGEPVLIVPAAKAVHPGYNAKAIETRQRSIDLALVRIPEALPARFEQATLSAAKVPENTFVTVGGYGLARDGDAKSTGTFRTASLTAVEPYGPSRILLWAEGSGTASACQGDSGGPMASGATVAAITSWSAPARGRSCGGITQGILVGPQRAWIDGILKGWNRAALWSGNGG</sequence>
<keyword evidence="4" id="KW-0732">Signal</keyword>
<dbReference type="Gene3D" id="2.40.10.10">
    <property type="entry name" value="Trypsin-like serine proteases"/>
    <property type="match status" value="1"/>
</dbReference>
<dbReference type="PANTHER" id="PTHR24276:SF98">
    <property type="entry name" value="FI18310P1-RELATED"/>
    <property type="match status" value="1"/>
</dbReference>
<keyword evidence="3" id="KW-0720">Serine protease</keyword>
<dbReference type="RefSeq" id="WP_377029119.1">
    <property type="nucleotide sequence ID" value="NZ_JBHOMY010000013.1"/>
</dbReference>
<evidence type="ECO:0000259" key="5">
    <source>
        <dbReference type="PROSITE" id="PS50240"/>
    </source>
</evidence>
<dbReference type="Proteomes" id="UP001593940">
    <property type="component" value="Unassembled WGS sequence"/>
</dbReference>
<reference evidence="6 7" key="1">
    <citation type="submission" date="2024-09" db="EMBL/GenBank/DDBJ databases">
        <title>Nodulacao em especies de Leguminosae Basais da Amazonia e Caracterizacao dos Rizobios e Bacterias Associadas aos Nodulos.</title>
        <authorList>
            <person name="Jambeiro I.C.A."/>
            <person name="Lopes I.S."/>
            <person name="Aguiar E.R.G.R."/>
            <person name="Santos A.F.J."/>
            <person name="Dos Santos J.M.F."/>
            <person name="Gross E."/>
        </authorList>
    </citation>
    <scope>NUCLEOTIDE SEQUENCE [LARGE SCALE GENOMIC DNA]</scope>
    <source>
        <strain evidence="6 7">BRUESC1165</strain>
    </source>
</reference>
<dbReference type="SMART" id="SM00020">
    <property type="entry name" value="Tryp_SPc"/>
    <property type="match status" value="1"/>
</dbReference>
<dbReference type="InterPro" id="IPR018114">
    <property type="entry name" value="TRYPSIN_HIS"/>
</dbReference>
<keyword evidence="7" id="KW-1185">Reference proteome</keyword>
<dbReference type="InterPro" id="IPR050430">
    <property type="entry name" value="Peptidase_S1"/>
</dbReference>
<dbReference type="InterPro" id="IPR001314">
    <property type="entry name" value="Peptidase_S1A"/>
</dbReference>
<dbReference type="InterPro" id="IPR033116">
    <property type="entry name" value="TRYPSIN_SER"/>
</dbReference>
<dbReference type="PROSITE" id="PS00134">
    <property type="entry name" value="TRYPSIN_HIS"/>
    <property type="match status" value="1"/>
</dbReference>
<evidence type="ECO:0000256" key="3">
    <source>
        <dbReference type="RuleBase" id="RU363034"/>
    </source>
</evidence>
<dbReference type="GO" id="GO:0016787">
    <property type="term" value="F:hydrolase activity"/>
    <property type="evidence" value="ECO:0007669"/>
    <property type="project" value="UniProtKB-KW"/>
</dbReference>
<dbReference type="InterPro" id="IPR009003">
    <property type="entry name" value="Peptidase_S1_PA"/>
</dbReference>
<feature type="domain" description="Peptidase S1" evidence="5">
    <location>
        <begin position="33"/>
        <end position="247"/>
    </location>
</feature>
<accession>A0ABV6Y552</accession>
<dbReference type="EC" id="3.4.21.-" evidence="6"/>
<keyword evidence="3" id="KW-0645">Protease</keyword>
<dbReference type="InterPro" id="IPR001254">
    <property type="entry name" value="Trypsin_dom"/>
</dbReference>
<feature type="chain" id="PRO_5047341689" evidence="4">
    <location>
        <begin position="33"/>
        <end position="260"/>
    </location>
</feature>
<dbReference type="InterPro" id="IPR043504">
    <property type="entry name" value="Peptidase_S1_PA_chymotrypsin"/>
</dbReference>